<sequence length="302" mass="31588">MYQCMYVQAITRNDARCMLRTVSNSDGGDGGGAAGVLHPGGLRFVPRPRADAGAEEDDHLQRLEHLVPVQHPVPHAAEDAVVGAVGLAVVRGVLRARHQHAGGLQRLDAGRQPAAFLVRPCVELLAQHHARREGPREGVRGGRRVGGGRRALHGGERERDGARQRVQVVAGLPARDGGGVAVVALEGGDLRADEGRGGVPVVVDEPVVDARGEVGDGVGGEGGGQRLGVGAGVGGEGGGRGERGEHGGRAGQRPRALRPRGPQLVRIGAGQRRRRRRGRPARRRRAAVHRREGAAGGQRVHG</sequence>
<organism evidence="2 3">
    <name type="scientific">Triticum urartu</name>
    <name type="common">Red wild einkorn</name>
    <name type="synonym">Crithodium urartu</name>
    <dbReference type="NCBI Taxonomy" id="4572"/>
    <lineage>
        <taxon>Eukaryota</taxon>
        <taxon>Viridiplantae</taxon>
        <taxon>Streptophyta</taxon>
        <taxon>Embryophyta</taxon>
        <taxon>Tracheophyta</taxon>
        <taxon>Spermatophyta</taxon>
        <taxon>Magnoliopsida</taxon>
        <taxon>Liliopsida</taxon>
        <taxon>Poales</taxon>
        <taxon>Poaceae</taxon>
        <taxon>BOP clade</taxon>
        <taxon>Pooideae</taxon>
        <taxon>Triticodae</taxon>
        <taxon>Triticeae</taxon>
        <taxon>Triticinae</taxon>
        <taxon>Triticum</taxon>
    </lineage>
</organism>
<dbReference type="EnsemblPlants" id="TuG1812G0600001145.01.T01">
    <property type="protein sequence ID" value="TuG1812G0600001145.01.T01.cds335299"/>
    <property type="gene ID" value="TuG1812G0600001145.01"/>
</dbReference>
<feature type="compositionally biased region" description="Basic residues" evidence="1">
    <location>
        <begin position="271"/>
        <end position="288"/>
    </location>
</feature>
<feature type="region of interest" description="Disordered" evidence="1">
    <location>
        <begin position="132"/>
        <end position="162"/>
    </location>
</feature>
<dbReference type="Proteomes" id="UP000015106">
    <property type="component" value="Chromosome 6"/>
</dbReference>
<name>A0A8R7QPX6_TRIUA</name>
<reference evidence="2" key="2">
    <citation type="submission" date="2018-03" db="EMBL/GenBank/DDBJ databases">
        <title>The Triticum urartu genome reveals the dynamic nature of wheat genome evolution.</title>
        <authorList>
            <person name="Ling H."/>
            <person name="Ma B."/>
            <person name="Shi X."/>
            <person name="Liu H."/>
            <person name="Dong L."/>
            <person name="Sun H."/>
            <person name="Cao Y."/>
            <person name="Gao Q."/>
            <person name="Zheng S."/>
            <person name="Li Y."/>
            <person name="Yu Y."/>
            <person name="Du H."/>
            <person name="Qi M."/>
            <person name="Li Y."/>
            <person name="Yu H."/>
            <person name="Cui Y."/>
            <person name="Wang N."/>
            <person name="Chen C."/>
            <person name="Wu H."/>
            <person name="Zhao Y."/>
            <person name="Zhang J."/>
            <person name="Li Y."/>
            <person name="Zhou W."/>
            <person name="Zhang B."/>
            <person name="Hu W."/>
            <person name="Eijk M."/>
            <person name="Tang J."/>
            <person name="Witsenboer H."/>
            <person name="Zhao S."/>
            <person name="Li Z."/>
            <person name="Zhang A."/>
            <person name="Wang D."/>
            <person name="Liang C."/>
        </authorList>
    </citation>
    <scope>NUCLEOTIDE SEQUENCE [LARGE SCALE GENOMIC DNA]</scope>
    <source>
        <strain evidence="2">cv. G1812</strain>
    </source>
</reference>
<protein>
    <submittedName>
        <fullName evidence="2">Uncharacterized protein</fullName>
    </submittedName>
</protein>
<evidence type="ECO:0000313" key="3">
    <source>
        <dbReference type="Proteomes" id="UP000015106"/>
    </source>
</evidence>
<dbReference type="AlphaFoldDB" id="A0A8R7QPX6"/>
<feature type="compositionally biased region" description="Gly residues" evidence="1">
    <location>
        <begin position="215"/>
        <end position="238"/>
    </location>
</feature>
<feature type="compositionally biased region" description="Basic and acidic residues" evidence="1">
    <location>
        <begin position="153"/>
        <end position="162"/>
    </location>
</feature>
<dbReference type="Gramene" id="TuG1812G0600001145.01.T01">
    <property type="protein sequence ID" value="TuG1812G0600001145.01.T01.cds335299"/>
    <property type="gene ID" value="TuG1812G0600001145.01"/>
</dbReference>
<feature type="compositionally biased region" description="Basic and acidic residues" evidence="1">
    <location>
        <begin position="239"/>
        <end position="248"/>
    </location>
</feature>
<keyword evidence="3" id="KW-1185">Reference proteome</keyword>
<feature type="region of interest" description="Disordered" evidence="1">
    <location>
        <begin position="212"/>
        <end position="302"/>
    </location>
</feature>
<evidence type="ECO:0000313" key="2">
    <source>
        <dbReference type="EnsemblPlants" id="TuG1812G0600001145.01.T01.cds335299"/>
    </source>
</evidence>
<feature type="compositionally biased region" description="Basic residues" evidence="1">
    <location>
        <begin position="141"/>
        <end position="152"/>
    </location>
</feature>
<proteinExistence type="predicted"/>
<accession>A0A8R7QPX6</accession>
<reference evidence="3" key="1">
    <citation type="journal article" date="2013" name="Nature">
        <title>Draft genome of the wheat A-genome progenitor Triticum urartu.</title>
        <authorList>
            <person name="Ling H.Q."/>
            <person name="Zhao S."/>
            <person name="Liu D."/>
            <person name="Wang J."/>
            <person name="Sun H."/>
            <person name="Zhang C."/>
            <person name="Fan H."/>
            <person name="Li D."/>
            <person name="Dong L."/>
            <person name="Tao Y."/>
            <person name="Gao C."/>
            <person name="Wu H."/>
            <person name="Li Y."/>
            <person name="Cui Y."/>
            <person name="Guo X."/>
            <person name="Zheng S."/>
            <person name="Wang B."/>
            <person name="Yu K."/>
            <person name="Liang Q."/>
            <person name="Yang W."/>
            <person name="Lou X."/>
            <person name="Chen J."/>
            <person name="Feng M."/>
            <person name="Jian J."/>
            <person name="Zhang X."/>
            <person name="Luo G."/>
            <person name="Jiang Y."/>
            <person name="Liu J."/>
            <person name="Wang Z."/>
            <person name="Sha Y."/>
            <person name="Zhang B."/>
            <person name="Wu H."/>
            <person name="Tang D."/>
            <person name="Shen Q."/>
            <person name="Xue P."/>
            <person name="Zou S."/>
            <person name="Wang X."/>
            <person name="Liu X."/>
            <person name="Wang F."/>
            <person name="Yang Y."/>
            <person name="An X."/>
            <person name="Dong Z."/>
            <person name="Zhang K."/>
            <person name="Zhang X."/>
            <person name="Luo M.C."/>
            <person name="Dvorak J."/>
            <person name="Tong Y."/>
            <person name="Wang J."/>
            <person name="Yang H."/>
            <person name="Li Z."/>
            <person name="Wang D."/>
            <person name="Zhang A."/>
            <person name="Wang J."/>
        </authorList>
    </citation>
    <scope>NUCLEOTIDE SEQUENCE</scope>
    <source>
        <strain evidence="3">cv. G1812</strain>
    </source>
</reference>
<reference evidence="2" key="3">
    <citation type="submission" date="2022-06" db="UniProtKB">
        <authorList>
            <consortium name="EnsemblPlants"/>
        </authorList>
    </citation>
    <scope>IDENTIFICATION</scope>
</reference>
<evidence type="ECO:0000256" key="1">
    <source>
        <dbReference type="SAM" id="MobiDB-lite"/>
    </source>
</evidence>